<dbReference type="RefSeq" id="WP_408179890.1">
    <property type="nucleotide sequence ID" value="NZ_JAQQEZ010000026.1"/>
</dbReference>
<comment type="caution">
    <text evidence="13">The sequence shown here is derived from an EMBL/GenBank/DDBJ whole genome shotgun (WGS) entry which is preliminary data.</text>
</comment>
<evidence type="ECO:0000313" key="14">
    <source>
        <dbReference type="Proteomes" id="UP001629230"/>
    </source>
</evidence>
<dbReference type="Gene3D" id="2.40.160.10">
    <property type="entry name" value="Porin"/>
    <property type="match status" value="1"/>
</dbReference>
<keyword evidence="5" id="KW-0812">Transmembrane</keyword>
<dbReference type="InterPro" id="IPR023614">
    <property type="entry name" value="Porin_dom_sf"/>
</dbReference>
<dbReference type="InterPro" id="IPR050298">
    <property type="entry name" value="Gram-neg_bact_OMP"/>
</dbReference>
<evidence type="ECO:0000313" key="13">
    <source>
        <dbReference type="EMBL" id="MFM0005122.1"/>
    </source>
</evidence>
<dbReference type="SUPFAM" id="SSF56935">
    <property type="entry name" value="Porins"/>
    <property type="match status" value="1"/>
</dbReference>
<keyword evidence="4" id="KW-1134">Transmembrane beta strand</keyword>
<keyword evidence="6 11" id="KW-0732">Signal</keyword>
<keyword evidence="10" id="KW-0998">Cell outer membrane</keyword>
<keyword evidence="9" id="KW-0472">Membrane</keyword>
<evidence type="ECO:0000256" key="3">
    <source>
        <dbReference type="ARBA" id="ARBA00022448"/>
    </source>
</evidence>
<keyword evidence="3" id="KW-0813">Transport</keyword>
<evidence type="ECO:0000256" key="7">
    <source>
        <dbReference type="ARBA" id="ARBA00023065"/>
    </source>
</evidence>
<dbReference type="Proteomes" id="UP001629230">
    <property type="component" value="Unassembled WGS sequence"/>
</dbReference>
<dbReference type="PANTHER" id="PTHR34501:SF9">
    <property type="entry name" value="MAJOR OUTER MEMBRANE PROTEIN P.IA"/>
    <property type="match status" value="1"/>
</dbReference>
<evidence type="ECO:0000256" key="11">
    <source>
        <dbReference type="SAM" id="SignalP"/>
    </source>
</evidence>
<sequence length="409" mass="42360">MKIKHGLTMVAAAMAAHNANAQSSVTLYGLLDLGVTYVNSAQTSRSGSHLNGASQIALTDGHATGLSGSRWGLRGTEDLGGGLKAIFVLENGFMANSGALAQGGSEFGRQVYVGLSSNAGTVTVGRQYDPLVDFVQPLAASGQWAGYMGSHPDELDNLTNTNRINNSIKVVTPNYRGFSMGALYSFGGVAGGVSRNQIWALGGGYSNASVQIGVGYLNARDPNVSFYGNTPNKGTAIANNLGSVGSASAPESNPVYAGYASANTTQIISAGVAYTFSQTTIGAVVSNTRFYSLGSQAGPNPLGYSGSASFTNIELNGRVRVTPSLLLGAAFDYTDRNSVRNDGGAKYLQLDLGSDYSISKRTDLYALAVLQRATGRDSLGQASVASIAGFTPSATNKQVGLRVGIRHKF</sequence>
<evidence type="ECO:0000256" key="1">
    <source>
        <dbReference type="ARBA" id="ARBA00004571"/>
    </source>
</evidence>
<evidence type="ECO:0000256" key="2">
    <source>
        <dbReference type="ARBA" id="ARBA00011233"/>
    </source>
</evidence>
<keyword evidence="7" id="KW-0406">Ion transport</keyword>
<feature type="chain" id="PRO_5047032231" evidence="11">
    <location>
        <begin position="22"/>
        <end position="409"/>
    </location>
</feature>
<gene>
    <name evidence="13" type="ORF">PQR57_29445</name>
</gene>
<feature type="domain" description="Porin" evidence="12">
    <location>
        <begin position="10"/>
        <end position="366"/>
    </location>
</feature>
<dbReference type="CDD" id="cd00342">
    <property type="entry name" value="gram_neg_porins"/>
    <property type="match status" value="1"/>
</dbReference>
<dbReference type="PANTHER" id="PTHR34501">
    <property type="entry name" value="PROTEIN YDDL-RELATED"/>
    <property type="match status" value="1"/>
</dbReference>
<dbReference type="PRINTS" id="PR00184">
    <property type="entry name" value="NEISSPPORIN"/>
</dbReference>
<dbReference type="InterPro" id="IPR033900">
    <property type="entry name" value="Gram_neg_porin_domain"/>
</dbReference>
<feature type="signal peptide" evidence="11">
    <location>
        <begin position="1"/>
        <end position="21"/>
    </location>
</feature>
<reference evidence="13 14" key="1">
    <citation type="journal article" date="2024" name="Chem. Sci.">
        <title>Discovery of megapolipeptins by genome mining of a Burkholderiales bacteria collection.</title>
        <authorList>
            <person name="Paulo B.S."/>
            <person name="Recchia M.J.J."/>
            <person name="Lee S."/>
            <person name="Fergusson C.H."/>
            <person name="Romanowski S.B."/>
            <person name="Hernandez A."/>
            <person name="Krull N."/>
            <person name="Liu D.Y."/>
            <person name="Cavanagh H."/>
            <person name="Bos A."/>
            <person name="Gray C.A."/>
            <person name="Murphy B.T."/>
            <person name="Linington R.G."/>
            <person name="Eustaquio A.S."/>
        </authorList>
    </citation>
    <scope>NUCLEOTIDE SEQUENCE [LARGE SCALE GENOMIC DNA]</scope>
    <source>
        <strain evidence="13 14">RL17-350-BIC-A</strain>
    </source>
</reference>
<evidence type="ECO:0000256" key="9">
    <source>
        <dbReference type="ARBA" id="ARBA00023136"/>
    </source>
</evidence>
<evidence type="ECO:0000256" key="4">
    <source>
        <dbReference type="ARBA" id="ARBA00022452"/>
    </source>
</evidence>
<evidence type="ECO:0000256" key="6">
    <source>
        <dbReference type="ARBA" id="ARBA00022729"/>
    </source>
</evidence>
<comment type="subunit">
    <text evidence="2">Homotrimer.</text>
</comment>
<evidence type="ECO:0000256" key="5">
    <source>
        <dbReference type="ARBA" id="ARBA00022692"/>
    </source>
</evidence>
<name>A0ABW9AX00_9BURK</name>
<keyword evidence="8" id="KW-0626">Porin</keyword>
<dbReference type="EMBL" id="JAQQEZ010000026">
    <property type="protein sequence ID" value="MFM0005122.1"/>
    <property type="molecule type" value="Genomic_DNA"/>
</dbReference>
<proteinExistence type="predicted"/>
<organism evidence="13 14">
    <name type="scientific">Paraburkholderia dipogonis</name>
    <dbReference type="NCBI Taxonomy" id="1211383"/>
    <lineage>
        <taxon>Bacteria</taxon>
        <taxon>Pseudomonadati</taxon>
        <taxon>Pseudomonadota</taxon>
        <taxon>Betaproteobacteria</taxon>
        <taxon>Burkholderiales</taxon>
        <taxon>Burkholderiaceae</taxon>
        <taxon>Paraburkholderia</taxon>
    </lineage>
</organism>
<evidence type="ECO:0000256" key="10">
    <source>
        <dbReference type="ARBA" id="ARBA00023237"/>
    </source>
</evidence>
<comment type="subcellular location">
    <subcellularLocation>
        <location evidence="1">Cell outer membrane</location>
        <topology evidence="1">Multi-pass membrane protein</topology>
    </subcellularLocation>
</comment>
<evidence type="ECO:0000259" key="12">
    <source>
        <dbReference type="Pfam" id="PF13609"/>
    </source>
</evidence>
<accession>A0ABW9AX00</accession>
<dbReference type="InterPro" id="IPR002299">
    <property type="entry name" value="Porin_Neis"/>
</dbReference>
<evidence type="ECO:0000256" key="8">
    <source>
        <dbReference type="ARBA" id="ARBA00023114"/>
    </source>
</evidence>
<dbReference type="Pfam" id="PF13609">
    <property type="entry name" value="Porin_4"/>
    <property type="match status" value="1"/>
</dbReference>
<keyword evidence="14" id="KW-1185">Reference proteome</keyword>
<protein>
    <submittedName>
        <fullName evidence="13">Porin</fullName>
    </submittedName>
</protein>